<name>A0A1G2H1L6_9BACT</name>
<feature type="transmembrane region" description="Helical" evidence="1">
    <location>
        <begin position="42"/>
        <end position="61"/>
    </location>
</feature>
<keyword evidence="1" id="KW-0812">Transmembrane</keyword>
<dbReference type="Proteomes" id="UP000177954">
    <property type="component" value="Unassembled WGS sequence"/>
</dbReference>
<evidence type="ECO:0000313" key="3">
    <source>
        <dbReference type="Proteomes" id="UP000177954"/>
    </source>
</evidence>
<sequence length="138" mass="14610">MKMRSIAKGLLGFLLLLGFYFLVVSAVSGASFALAQFFESWYWILGLAAGFGIQIALFSYIRAVHRARVSGTAVAVSGTTSGAAMIACCAHYLVNILPIIGIAGIATLIGNYQTWLFAVGLASNLIGIGYMTKKLTAH</sequence>
<protein>
    <submittedName>
        <fullName evidence="2">Uncharacterized protein</fullName>
    </submittedName>
</protein>
<dbReference type="STRING" id="1802129.A3J04_01325"/>
<evidence type="ECO:0000256" key="1">
    <source>
        <dbReference type="SAM" id="Phobius"/>
    </source>
</evidence>
<gene>
    <name evidence="2" type="ORF">A3J04_01325</name>
</gene>
<proteinExistence type="predicted"/>
<dbReference type="EMBL" id="MHNZ01000021">
    <property type="protein sequence ID" value="OGZ56259.1"/>
    <property type="molecule type" value="Genomic_DNA"/>
</dbReference>
<feature type="transmembrane region" description="Helical" evidence="1">
    <location>
        <begin position="115"/>
        <end position="132"/>
    </location>
</feature>
<comment type="caution">
    <text evidence="2">The sequence shown here is derived from an EMBL/GenBank/DDBJ whole genome shotgun (WGS) entry which is preliminary data.</text>
</comment>
<dbReference type="AlphaFoldDB" id="A0A1G2H1L6"/>
<organism evidence="2 3">
    <name type="scientific">Candidatus Ryanbacteria bacterium RIFCSPLOWO2_02_FULL_47_14</name>
    <dbReference type="NCBI Taxonomy" id="1802129"/>
    <lineage>
        <taxon>Bacteria</taxon>
        <taxon>Candidatus Ryaniibacteriota</taxon>
    </lineage>
</organism>
<reference evidence="2 3" key="1">
    <citation type="journal article" date="2016" name="Nat. Commun.">
        <title>Thousands of microbial genomes shed light on interconnected biogeochemical processes in an aquifer system.</title>
        <authorList>
            <person name="Anantharaman K."/>
            <person name="Brown C.T."/>
            <person name="Hug L.A."/>
            <person name="Sharon I."/>
            <person name="Castelle C.J."/>
            <person name="Probst A.J."/>
            <person name="Thomas B.C."/>
            <person name="Singh A."/>
            <person name="Wilkins M.J."/>
            <person name="Karaoz U."/>
            <person name="Brodie E.L."/>
            <person name="Williams K.H."/>
            <person name="Hubbard S.S."/>
            <person name="Banfield J.F."/>
        </authorList>
    </citation>
    <scope>NUCLEOTIDE SEQUENCE [LARGE SCALE GENOMIC DNA]</scope>
</reference>
<evidence type="ECO:0000313" key="2">
    <source>
        <dbReference type="EMBL" id="OGZ56259.1"/>
    </source>
</evidence>
<keyword evidence="1" id="KW-0472">Membrane</keyword>
<accession>A0A1G2H1L6</accession>
<keyword evidence="1" id="KW-1133">Transmembrane helix</keyword>
<feature type="transmembrane region" description="Helical" evidence="1">
    <location>
        <begin position="82"/>
        <end position="109"/>
    </location>
</feature>